<keyword evidence="8" id="KW-1185">Reference proteome</keyword>
<reference evidence="7 8" key="1">
    <citation type="submission" date="2024-03" db="EMBL/GenBank/DDBJ databases">
        <authorList>
            <person name="Martinez-Hernandez J."/>
        </authorList>
    </citation>
    <scope>NUCLEOTIDE SEQUENCE [LARGE SCALE GENOMIC DNA]</scope>
</reference>
<comment type="similarity">
    <text evidence="1">Belongs to the formin-like family. Class-II subfamily.</text>
</comment>
<feature type="compositionally biased region" description="Pro residues" evidence="4">
    <location>
        <begin position="419"/>
        <end position="432"/>
    </location>
</feature>
<dbReference type="PANTHER" id="PTHR45733">
    <property type="entry name" value="FORMIN-J"/>
    <property type="match status" value="1"/>
</dbReference>
<feature type="compositionally biased region" description="Polar residues" evidence="4">
    <location>
        <begin position="467"/>
        <end position="480"/>
    </location>
</feature>
<feature type="compositionally biased region" description="Pro residues" evidence="4">
    <location>
        <begin position="588"/>
        <end position="603"/>
    </location>
</feature>
<dbReference type="InterPro" id="IPR014020">
    <property type="entry name" value="Tensin_C2-dom"/>
</dbReference>
<dbReference type="Pfam" id="PF10409">
    <property type="entry name" value="PTEN_C2"/>
    <property type="match status" value="1"/>
</dbReference>
<feature type="region of interest" description="Disordered" evidence="4">
    <location>
        <begin position="371"/>
        <end position="504"/>
    </location>
</feature>
<organism evidence="7 8">
    <name type="scientific">Lupinus luteus</name>
    <name type="common">European yellow lupine</name>
    <dbReference type="NCBI Taxonomy" id="3873"/>
    <lineage>
        <taxon>Eukaryota</taxon>
        <taxon>Viridiplantae</taxon>
        <taxon>Streptophyta</taxon>
        <taxon>Embryophyta</taxon>
        <taxon>Tracheophyta</taxon>
        <taxon>Spermatophyta</taxon>
        <taxon>Magnoliopsida</taxon>
        <taxon>eudicotyledons</taxon>
        <taxon>Gunneridae</taxon>
        <taxon>Pentapetalae</taxon>
        <taxon>rosids</taxon>
        <taxon>fabids</taxon>
        <taxon>Fabales</taxon>
        <taxon>Fabaceae</taxon>
        <taxon>Papilionoideae</taxon>
        <taxon>50 kb inversion clade</taxon>
        <taxon>genistoids sensu lato</taxon>
        <taxon>core genistoids</taxon>
        <taxon>Genisteae</taxon>
        <taxon>Lupinus</taxon>
    </lineage>
</organism>
<feature type="domain" description="C2 tensin-type" evidence="5">
    <location>
        <begin position="1"/>
        <end position="77"/>
    </location>
</feature>
<dbReference type="EMBL" id="CAXHTB010000014">
    <property type="protein sequence ID" value="CAL0319879.1"/>
    <property type="molecule type" value="Genomic_DNA"/>
</dbReference>
<keyword evidence="2" id="KW-0904">Protein phosphatase</keyword>
<name>A0AAV1XDQ4_LUPLU</name>
<keyword evidence="2" id="KW-0378">Hydrolase</keyword>
<sequence length="1288" mass="138445">MLVKIDIHCHVQGDVVLECIHLSEDFTHEEMMFRVMFHTAFVRSNILMLSRDEIDILWDAKDEFSKDFKSEVLFLDADAVIPDLTTVVVSEDENEMESGSPEEFYEVEEIFSNVTDAHEAKGDYNSPMVHANAADDGSHKEVWKDYSDPHTFEDSRSDDGTHQQNERTNSIINAVKDITVDDVQYKLDERVDSDAHVVKDIVVDDGEIKSITTAVPYDMMETLEKKEDTVDVHDELAIMQNIYDEDNASGKELDSKSWQQILDLSRPKSDSLLPSAEQKLLKQKIEQPEPQSFKAKEAMQSATTMTIPPNKVFYQHPMHVSHPPVMNNNSPAALSNATSVEEIITDVKGSPASDSHVYESVVSTDMADDLQSCKRDNSKPSHNTTIIVSGSPPSLLSEKESSLQSATEAPQLSSDQVLRPPPPPPPPPPPISPYSSFDGTMSSMPQLLPPLLPPPPAPPPPPTLTLFNQQTSVVNLQLTTPFVPIHPPPPPPPPPMSPFFGENRGSFLSSPTPWKSVYSSIAVAGENYTASPTLASCAVTSKVFVLPTEASIPRPPPPPAPPPPPLPKYEVLSIPPPTPRMPTTYRDPPSPPPTPHAPPPPNPLCASPPTLLTLPLLSLPNSNGSLSLSQLSVSKSQPPPLPPPISTNPPTPPPLPLSRAPPSADFPPLSTTPPAPPPPPLSRITLYPLSRAPPSPPPLPQSTPPPPPPPPPTHWTPPPPTNEEAPPPPPPPMHGTPPPPPPPPPMYGAPPPPPSPPMYGAPSPPPPPPPPPPPMHGAPPPPPPMHGAPPPPPPPPMHGAPPPPPPPPMHGAPPPPPPPPMHGAPPPPPPPMHGAPPPPPPPPMHGAPPPPPPPPMHGAPPPPPPPPMHGAPPPPPPPMHGAPPPPPPSGGRGGPPPPPPPGGRGGPPPPPPPGGRGGPPPPGGAPPPPPLLGSKEADPRGRGRGLARPAGAAATATRRSPLKPYHWSKVTRALKGSLWEELQKRGEQQSAQEFDVSEIEKLFSVNVPKPVDAGGRKKSAGSKTDKIHLVDLKRANNTEIMLTKVKMPLPDMMAAVLALDESVLDVDQVENLIKNCPTKEEMELLKGYTGDKEKLGKCEQFFLELMKVPRAESKLRVFSYKIQFGSQMTEFKKSLKTVNSACEEVLAEKSPALLDFHLDLVNLEAASKIQLKSLAEEMQAIIKGLQKVKQELAASENDGHVSEVFNKGRNADALALYFGEDPARCPFEQVTATLLNFVRLFRKSHEENIKEAELEKKKAEKEAEMEKAKGINLTKKGAKDKEEETGES</sequence>
<feature type="compositionally biased region" description="Polar residues" evidence="4">
    <location>
        <begin position="406"/>
        <end position="416"/>
    </location>
</feature>
<dbReference type="Gene3D" id="1.20.58.2220">
    <property type="entry name" value="Formin, FH2 domain"/>
    <property type="match status" value="3"/>
</dbReference>
<evidence type="ECO:0000256" key="1">
    <source>
        <dbReference type="ARBA" id="ARBA00006468"/>
    </source>
</evidence>
<dbReference type="Gene3D" id="2.60.40.1110">
    <property type="match status" value="1"/>
</dbReference>
<feature type="compositionally biased region" description="Low complexity" evidence="4">
    <location>
        <begin position="604"/>
        <end position="636"/>
    </location>
</feature>
<feature type="compositionally biased region" description="Pro residues" evidence="4">
    <location>
        <begin position="691"/>
        <end position="931"/>
    </location>
</feature>
<evidence type="ECO:0000313" key="8">
    <source>
        <dbReference type="Proteomes" id="UP001497480"/>
    </source>
</evidence>
<feature type="compositionally biased region" description="Basic and acidic residues" evidence="4">
    <location>
        <begin position="1251"/>
        <end position="1269"/>
    </location>
</feature>
<dbReference type="InterPro" id="IPR015425">
    <property type="entry name" value="FH2_Formin"/>
</dbReference>
<feature type="compositionally biased region" description="Pro residues" evidence="4">
    <location>
        <begin position="637"/>
        <end position="656"/>
    </location>
</feature>
<feature type="compositionally biased region" description="Polar residues" evidence="4">
    <location>
        <begin position="433"/>
        <end position="444"/>
    </location>
</feature>
<dbReference type="InterPro" id="IPR042201">
    <property type="entry name" value="FH2_Formin_sf"/>
</dbReference>
<evidence type="ECO:0000259" key="6">
    <source>
        <dbReference type="PROSITE" id="PS51444"/>
    </source>
</evidence>
<feature type="compositionally biased region" description="Pro residues" evidence="4">
    <location>
        <begin position="670"/>
        <end position="681"/>
    </location>
</feature>
<gene>
    <name evidence="7" type="ORF">LLUT_LOCUS20939</name>
</gene>
<dbReference type="Pfam" id="PF02181">
    <property type="entry name" value="FH2"/>
    <property type="match status" value="1"/>
</dbReference>
<feature type="compositionally biased region" description="Pro residues" evidence="4">
    <location>
        <begin position="484"/>
        <end position="497"/>
    </location>
</feature>
<dbReference type="PANTHER" id="PTHR45733:SF10">
    <property type="entry name" value="FORMIN-LIKE PROTEIN 15A-RELATED"/>
    <property type="match status" value="1"/>
</dbReference>
<dbReference type="GO" id="GO:0004721">
    <property type="term" value="F:phosphoprotein phosphatase activity"/>
    <property type="evidence" value="ECO:0007669"/>
    <property type="project" value="UniProtKB-KW"/>
</dbReference>
<protein>
    <recommendedName>
        <fullName evidence="3">Formin-like protein</fullName>
    </recommendedName>
</protein>
<evidence type="ECO:0000259" key="5">
    <source>
        <dbReference type="PROSITE" id="PS51182"/>
    </source>
</evidence>
<evidence type="ECO:0000256" key="3">
    <source>
        <dbReference type="RuleBase" id="RU361260"/>
    </source>
</evidence>
<feature type="compositionally biased region" description="Pro residues" evidence="4">
    <location>
        <begin position="553"/>
        <end position="567"/>
    </location>
</feature>
<proteinExistence type="inferred from homology"/>
<feature type="region of interest" description="Disordered" evidence="4">
    <location>
        <begin position="1251"/>
        <end position="1288"/>
    </location>
</feature>
<feature type="compositionally biased region" description="Pro residues" evidence="4">
    <location>
        <begin position="447"/>
        <end position="463"/>
    </location>
</feature>
<feature type="region of interest" description="Disordered" evidence="4">
    <location>
        <begin position="549"/>
        <end position="960"/>
    </location>
</feature>
<dbReference type="Proteomes" id="UP001497480">
    <property type="component" value="Unassembled WGS sequence"/>
</dbReference>
<dbReference type="SUPFAM" id="SSF49562">
    <property type="entry name" value="C2 domain (Calcium/lipid-binding domain, CaLB)"/>
    <property type="match status" value="1"/>
</dbReference>
<evidence type="ECO:0000313" key="7">
    <source>
        <dbReference type="EMBL" id="CAL0319879.1"/>
    </source>
</evidence>
<comment type="caution">
    <text evidence="7">The sequence shown here is derived from an EMBL/GenBank/DDBJ whole genome shotgun (WGS) entry which is preliminary data.</text>
</comment>
<dbReference type="PROSITE" id="PS51182">
    <property type="entry name" value="C2_TENSIN"/>
    <property type="match status" value="1"/>
</dbReference>
<evidence type="ECO:0000256" key="4">
    <source>
        <dbReference type="SAM" id="MobiDB-lite"/>
    </source>
</evidence>
<feature type="compositionally biased region" description="Basic and acidic residues" evidence="4">
    <location>
        <begin position="136"/>
        <end position="165"/>
    </location>
</feature>
<dbReference type="SMART" id="SM01326">
    <property type="entry name" value="PTEN_C2"/>
    <property type="match status" value="1"/>
</dbReference>
<feature type="domain" description="FH2" evidence="6">
    <location>
        <begin position="952"/>
        <end position="1288"/>
    </location>
</feature>
<dbReference type="SUPFAM" id="SSF101447">
    <property type="entry name" value="Formin homology 2 domain (FH2 domain)"/>
    <property type="match status" value="1"/>
</dbReference>
<evidence type="ECO:0000256" key="2">
    <source>
        <dbReference type="ARBA" id="ARBA00022912"/>
    </source>
</evidence>
<feature type="compositionally biased region" description="Low complexity" evidence="4">
    <location>
        <begin position="946"/>
        <end position="959"/>
    </location>
</feature>
<dbReference type="InterPro" id="IPR035892">
    <property type="entry name" value="C2_domain_sf"/>
</dbReference>
<dbReference type="PROSITE" id="PS51444">
    <property type="entry name" value="FH2"/>
    <property type="match status" value="1"/>
</dbReference>
<feature type="compositionally biased region" description="Low complexity" evidence="4">
    <location>
        <begin position="657"/>
        <end position="669"/>
    </location>
</feature>
<feature type="region of interest" description="Disordered" evidence="4">
    <location>
        <begin position="133"/>
        <end position="168"/>
    </location>
</feature>
<dbReference type="InterPro" id="IPR051144">
    <property type="entry name" value="Formin_homology_domain"/>
</dbReference>
<accession>A0AAV1XDQ4</accession>
<dbReference type="SMART" id="SM00498">
    <property type="entry name" value="FH2"/>
    <property type="match status" value="1"/>
</dbReference>